<evidence type="ECO:0000313" key="21">
    <source>
        <dbReference type="Proteomes" id="UP000823561"/>
    </source>
</evidence>
<dbReference type="Gene3D" id="3.10.20.90">
    <property type="entry name" value="Phosphatidylinositol 3-kinase Catalytic Subunit, Chain A, domain 1"/>
    <property type="match status" value="2"/>
</dbReference>
<feature type="region of interest" description="Actin-binding" evidence="14">
    <location>
        <begin position="634"/>
        <end position="656"/>
    </location>
</feature>
<dbReference type="InterPro" id="IPR019748">
    <property type="entry name" value="FERM_central"/>
</dbReference>
<evidence type="ECO:0000256" key="12">
    <source>
        <dbReference type="ARBA" id="ARBA00023203"/>
    </source>
</evidence>
<feature type="domain" description="FERM" evidence="17">
    <location>
        <begin position="1329"/>
        <end position="1639"/>
    </location>
</feature>
<evidence type="ECO:0000256" key="14">
    <source>
        <dbReference type="PROSITE-ProRule" id="PRU00782"/>
    </source>
</evidence>
<dbReference type="Gene3D" id="2.30.30.40">
    <property type="entry name" value="SH3 Domains"/>
    <property type="match status" value="1"/>
</dbReference>
<feature type="domain" description="SH3" evidence="16">
    <location>
        <begin position="1634"/>
        <end position="1700"/>
    </location>
</feature>
<keyword evidence="9" id="KW-0175">Coiled coil</keyword>
<dbReference type="InterPro" id="IPR000857">
    <property type="entry name" value="MyTH4_dom"/>
</dbReference>
<dbReference type="SUPFAM" id="SSF50044">
    <property type="entry name" value="SH3-domain"/>
    <property type="match status" value="1"/>
</dbReference>
<dbReference type="PROSITE" id="PS50002">
    <property type="entry name" value="SH3"/>
    <property type="match status" value="1"/>
</dbReference>
<accession>A0AAV6GLX5</accession>
<dbReference type="Gene3D" id="1.20.58.530">
    <property type="match status" value="1"/>
</dbReference>
<dbReference type="CDD" id="cd14473">
    <property type="entry name" value="FERM_B-lobe"/>
    <property type="match status" value="2"/>
</dbReference>
<keyword evidence="4" id="KW-0963">Cytoplasm</keyword>
<dbReference type="InterPro" id="IPR035963">
    <property type="entry name" value="FERM_2"/>
</dbReference>
<dbReference type="PANTHER" id="PTHR22692:SF24">
    <property type="entry name" value="MYOSIN VIIB"/>
    <property type="match status" value="1"/>
</dbReference>
<dbReference type="CDD" id="cd13198">
    <property type="entry name" value="FERM_C1_MyoVII"/>
    <property type="match status" value="1"/>
</dbReference>
<keyword evidence="21" id="KW-1185">Reference proteome</keyword>
<evidence type="ECO:0000256" key="3">
    <source>
        <dbReference type="ARBA" id="ARBA00022443"/>
    </source>
</evidence>
<evidence type="ECO:0000259" key="16">
    <source>
        <dbReference type="PROSITE" id="PS50002"/>
    </source>
</evidence>
<evidence type="ECO:0000256" key="9">
    <source>
        <dbReference type="ARBA" id="ARBA00023054"/>
    </source>
</evidence>
<dbReference type="Pfam" id="PF24123">
    <property type="entry name" value="Myosin_VII_N"/>
    <property type="match status" value="1"/>
</dbReference>
<dbReference type="InterPro" id="IPR001609">
    <property type="entry name" value="Myosin_head_motor_dom-like"/>
</dbReference>
<dbReference type="SUPFAM" id="SSF47031">
    <property type="entry name" value="Second domain of FERM"/>
    <property type="match status" value="2"/>
</dbReference>
<dbReference type="InterPro" id="IPR029071">
    <property type="entry name" value="Ubiquitin-like_domsf"/>
</dbReference>
<evidence type="ECO:0000256" key="8">
    <source>
        <dbReference type="ARBA" id="ARBA00022860"/>
    </source>
</evidence>
<evidence type="ECO:0000259" key="19">
    <source>
        <dbReference type="PROSITE" id="PS51456"/>
    </source>
</evidence>
<keyword evidence="10 14" id="KW-0518">Myosin</keyword>
<sequence length="2243" mass="256888">MVILQKGDYVWIDSGIGVPIGAQVKLSERGDLQLLDDEGMEHKLTKKLESSLKTMHPTSINGVDDMIRLGDLNEAGLLRNLLVRHKEGTIYTYTGSILVAVNPYQLLPLYTVEQVQMYTDRRLGELPPHVFAVADSCFFNMRRNRKDQCCVISGESGAGKTESTKLMLQFLAAVSGQRSWIEQQVLEANPILEAFGNAKTVRNDNSSRFGKYIDISFTEGGAIESARIEQYLLEKSRVCHQASDERNYHIFYCMLLGMSADQKKILSLESAAEYNYLTMGKCTSCEGRDDIKEYAHFRSAMKILTFSENDTWEINKLLAAILHLGNVNFEATILNNLESCDIRSSAHFTMVAKLLEVDTKALDVALTQRSFMTNRESVSKPLNSEQALAGRDAFVKAIYGKMFVWIVEKINSAISKPFSEDSKPTSIGLLDIFGFENFTLNSFEQLCINFANEQLQQFFVKHVFKLEQEEYAHENIVWTLIEYNDNQRTLDVLANKSLNVLSLIDEESNFPKGTDTTLLNKLNHTHGKTNIYISPKNNHDTKFGIQHFAGVVFYDSKGFLEKNRDALSSDLIQLVEKSSNKLLKQIFSKDLSPLNNVKNTGNHKLIFTPSNSLRQTTDNKKRVPTLSGQFRQSLDALMKTLMACQPYFIRCIKPNDFKKPMLFDRELCMRQLRYSGMLETIRIRKAGYPIRHTFQEFLDRYRVLLNSAECDPKTESAQDCSKWICGNVLTGKDDWKVGKTKIFLKDFHDTDLELARDYALHYKAQIIQRVLRGYKYRRSFLRKKAAVLVLQKHWRGHKGRKQFRVVRLGFSRLQATVRSRQMRFQYERKRTAALVIQKHARGLVVRREFERKRKAIIILQANTRGMLARKAVKKRKRDAFMSAQDRRNEELASRERQRRLEDILRHKREQEAAAQQPFNDHDQAMDQAMDDIFGFLPPVVGGQEGKAPVPFKDLEGQRIALEEIDLDETPLAEDLPEEDYDDDLDEYSFSKFAAMYFQGAASATHIRRRLPQPLLYHDDEGDVLAAKTVWWLILRFMGDLPEPKDHQQVRRNGPLDAERSLQTDLAERQNRRLSHMIGMNQRMGNAKLRKISTAPDERNRKSSMFTNLLTRRKDSSMPEEVVLNRKGSSIPEDPKGRKPSMFADKLSKNRKVSAIPEEGGANRKASAAPNAMNRRKPSMISEEAEDEMDGTVSKPPTLQTLSEEDVVGREGGFILDRPLSSLEKLHLIVGYGIVRRDLRDEIYCQICKQLQENAIRSSFYRGWILLSLCLGIFPPNDRFIKYLQNFIRSGPKEYAPYCAERLRRTMANGVRGEPPSWLELQATKAKKPMAISITLMDGRLLSLPIDSATTSKEICITLSKKLKLYDIFGFSLYMALYDKVWSLGNARDHVMDAISQCEQEVKRKGGQEQHAPWRLYFRKEIFTPWHDCSEDAISTDLIYRQVIRGLKCGEYQCDKEDDLIQLAAKHFYVQHGADTSTEKAKSVVEECISSTLQEAKTEEKWVQMVSAAHMEGPYINSKKRAPVVKAEVVDYAKQKWPLLFSKYFEVVRFSGPALPKNKFILAINWTGITFLDEREKKVLQLTFPEVTGVNTMREGKGFGQSVCLLTLKGDFMLNSISAADIADVVTMFLGGLRERSQYAVTLQESGKQEDPTFLTFKKGELILLIKDDEFSPERGWFKGKNDRTGQIGALPSDAILVLPTLTKPTNEIISLMTLSPDQRKNVVNATLRGTSTERLALFTLKEYSFQYFRPPTRDVNKQVMSKGAAPERLWANSREPIRQPLLKKLIGQPQPGHLACQAFTAILKYMGDYPTRQQVSPLELTDIIFGGATKHEELRDEIYCQIMKQMTSNNNRHSVEHGWHLLWLCCGLFPPSNILFKHAQRFLETRRRDPMATECLKRLQASLRAEPRKFPPHKVELDAVQQNSFQILHKVNFPNDTAEIFEVGPHTRIKDLTRTIATKLELLSAEGFTMFMKTPDKVLSLNETDYFFDSLRQITDYSKTAKRVREGAAPVNVQYQVFFMRKLWFNVVPGRDLEADLIFHFPQELPKYLRGYHQCSKEELVRLAGLLLRVKIDNDQSQLLMIPKMLKELVPNDMLKAMSADEWKKQIAASYNKQAALTVEDAAVHFLKVIFKWTTFGCAFFEVKQTSEPNYPDIVRLAIGRQGAIVMHPKTKEILASHPYNKIANWRSGSTYFHMTVGSLVGGNKLLCETSLGYKIDDLITSYVNMYLNETKVASRQRNQHYR</sequence>
<dbReference type="SMART" id="SM00295">
    <property type="entry name" value="B41"/>
    <property type="match status" value="2"/>
</dbReference>
<dbReference type="Pfam" id="PF00784">
    <property type="entry name" value="MyTH4"/>
    <property type="match status" value="2"/>
</dbReference>
<keyword evidence="3 13" id="KW-0728">SH3 domain</keyword>
<dbReference type="InterPro" id="IPR002404">
    <property type="entry name" value="IRS_PTB"/>
</dbReference>
<dbReference type="GO" id="GO:0005516">
    <property type="term" value="F:calmodulin binding"/>
    <property type="evidence" value="ECO:0007669"/>
    <property type="project" value="UniProtKB-KW"/>
</dbReference>
<dbReference type="GO" id="GO:0003779">
    <property type="term" value="F:actin binding"/>
    <property type="evidence" value="ECO:0007669"/>
    <property type="project" value="UniProtKB-KW"/>
</dbReference>
<dbReference type="InterPro" id="IPR027417">
    <property type="entry name" value="P-loop_NTPase"/>
</dbReference>
<dbReference type="CDD" id="cd17092">
    <property type="entry name" value="FERM1_F1_Myosin-VII"/>
    <property type="match status" value="1"/>
</dbReference>
<dbReference type="Gene3D" id="1.20.80.10">
    <property type="match status" value="2"/>
</dbReference>
<evidence type="ECO:0000256" key="5">
    <source>
        <dbReference type="ARBA" id="ARBA00022737"/>
    </source>
</evidence>
<keyword evidence="7 14" id="KW-0067">ATP-binding</keyword>
<organism evidence="20 21">
    <name type="scientific">Alosa alosa</name>
    <name type="common">allis shad</name>
    <dbReference type="NCBI Taxonomy" id="278164"/>
    <lineage>
        <taxon>Eukaryota</taxon>
        <taxon>Metazoa</taxon>
        <taxon>Chordata</taxon>
        <taxon>Craniata</taxon>
        <taxon>Vertebrata</taxon>
        <taxon>Euteleostomi</taxon>
        <taxon>Actinopterygii</taxon>
        <taxon>Neopterygii</taxon>
        <taxon>Teleostei</taxon>
        <taxon>Clupei</taxon>
        <taxon>Clupeiformes</taxon>
        <taxon>Clupeoidei</taxon>
        <taxon>Clupeidae</taxon>
        <taxon>Alosa</taxon>
    </lineage>
</organism>
<dbReference type="Pfam" id="PF02174">
    <property type="entry name" value="IRS"/>
    <property type="match status" value="1"/>
</dbReference>
<evidence type="ECO:0000256" key="1">
    <source>
        <dbReference type="ARBA" id="ARBA00004496"/>
    </source>
</evidence>
<dbReference type="InterPro" id="IPR000048">
    <property type="entry name" value="IQ_motif_EF-hand-BS"/>
</dbReference>
<evidence type="ECO:0000256" key="2">
    <source>
        <dbReference type="ARBA" id="ARBA00008314"/>
    </source>
</evidence>
<evidence type="ECO:0000259" key="17">
    <source>
        <dbReference type="PROSITE" id="PS50057"/>
    </source>
</evidence>
<dbReference type="PRINTS" id="PR00193">
    <property type="entry name" value="MYOSINHEAVY"/>
</dbReference>
<dbReference type="Gene3D" id="1.25.40.530">
    <property type="entry name" value="MyTH4 domain"/>
    <property type="match status" value="2"/>
</dbReference>
<comment type="subcellular location">
    <subcellularLocation>
        <location evidence="1">Cytoplasm</location>
    </subcellularLocation>
</comment>
<dbReference type="Pfam" id="PF00612">
    <property type="entry name" value="IQ"/>
    <property type="match status" value="3"/>
</dbReference>
<dbReference type="CDD" id="cd13199">
    <property type="entry name" value="FERM_C2_MyoVII"/>
    <property type="match status" value="1"/>
</dbReference>
<dbReference type="Pfam" id="PF00063">
    <property type="entry name" value="Myosin_head"/>
    <property type="match status" value="1"/>
</dbReference>
<comment type="similarity">
    <text evidence="2 14">Belongs to the TRAFAC class myosin-kinesin ATPase superfamily. Myosin family.</text>
</comment>
<dbReference type="FunFam" id="1.10.10.820:FF:000001">
    <property type="entry name" value="Myosin heavy chain"/>
    <property type="match status" value="1"/>
</dbReference>
<feature type="domain" description="MyTH4" evidence="18">
    <location>
        <begin position="1005"/>
        <end position="1324"/>
    </location>
</feature>
<evidence type="ECO:0000256" key="11">
    <source>
        <dbReference type="ARBA" id="ARBA00023175"/>
    </source>
</evidence>
<dbReference type="Gene3D" id="1.10.10.820">
    <property type="match status" value="1"/>
</dbReference>
<keyword evidence="6 14" id="KW-0547">Nucleotide-binding</keyword>
<dbReference type="CDD" id="cd17093">
    <property type="entry name" value="FERM2_F1_Myosin-VII"/>
    <property type="match status" value="1"/>
</dbReference>
<keyword evidence="5" id="KW-0677">Repeat</keyword>
<dbReference type="SMART" id="SM00326">
    <property type="entry name" value="SH3"/>
    <property type="match status" value="1"/>
</dbReference>
<dbReference type="PANTHER" id="PTHR22692">
    <property type="entry name" value="MYOSIN VII, XV"/>
    <property type="match status" value="1"/>
</dbReference>
<dbReference type="Pfam" id="PF21998">
    <property type="entry name" value="FERM_C1_MyoVII"/>
    <property type="match status" value="1"/>
</dbReference>
<protein>
    <recommendedName>
        <fullName evidence="22">Unconventional myosin-VIIa-like</fullName>
    </recommendedName>
</protein>
<evidence type="ECO:0000256" key="15">
    <source>
        <dbReference type="SAM" id="MobiDB-lite"/>
    </source>
</evidence>
<evidence type="ECO:0000256" key="7">
    <source>
        <dbReference type="ARBA" id="ARBA00022840"/>
    </source>
</evidence>
<evidence type="ECO:0000313" key="20">
    <source>
        <dbReference type="EMBL" id="KAG5276218.1"/>
    </source>
</evidence>
<dbReference type="Pfam" id="PF00018">
    <property type="entry name" value="SH3_1"/>
    <property type="match status" value="1"/>
</dbReference>
<evidence type="ECO:0000256" key="13">
    <source>
        <dbReference type="PROSITE-ProRule" id="PRU00192"/>
    </source>
</evidence>
<name>A0AAV6GLX5_9TELE</name>
<dbReference type="InterPro" id="IPR036961">
    <property type="entry name" value="Kinesin_motor_dom_sf"/>
</dbReference>
<dbReference type="PROSITE" id="PS50096">
    <property type="entry name" value="IQ"/>
    <property type="match status" value="4"/>
</dbReference>
<evidence type="ECO:0000256" key="10">
    <source>
        <dbReference type="ARBA" id="ARBA00023123"/>
    </source>
</evidence>
<dbReference type="PROSITE" id="PS50057">
    <property type="entry name" value="FERM_3"/>
    <property type="match status" value="2"/>
</dbReference>
<reference evidence="20" key="1">
    <citation type="submission" date="2020-10" db="EMBL/GenBank/DDBJ databases">
        <title>Chromosome-scale genome assembly of the Allis shad, Alosa alosa.</title>
        <authorList>
            <person name="Margot Z."/>
            <person name="Christophe K."/>
            <person name="Cabau C."/>
            <person name="Louis A."/>
            <person name="Berthelot C."/>
            <person name="Parey E."/>
            <person name="Roest Crollius H."/>
            <person name="Montfort J."/>
            <person name="Robinson-Rechavi M."/>
            <person name="Bucao C."/>
            <person name="Bouchez O."/>
            <person name="Gislard M."/>
            <person name="Lluch J."/>
            <person name="Milhes M."/>
            <person name="Lampietro C."/>
            <person name="Lopez Roques C."/>
            <person name="Donnadieu C."/>
            <person name="Braasch I."/>
            <person name="Desvignes T."/>
            <person name="Postlethwait J."/>
            <person name="Bobe J."/>
            <person name="Guiguen Y."/>
        </authorList>
    </citation>
    <scope>NUCLEOTIDE SEQUENCE</scope>
    <source>
        <strain evidence="20">M-15738</strain>
        <tissue evidence="20">Blood</tissue>
    </source>
</reference>
<dbReference type="GO" id="GO:0003774">
    <property type="term" value="F:cytoskeletal motor activity"/>
    <property type="evidence" value="ECO:0007669"/>
    <property type="project" value="UniProtKB-UniRule"/>
</dbReference>
<dbReference type="SMART" id="SM00015">
    <property type="entry name" value="IQ"/>
    <property type="match status" value="4"/>
</dbReference>
<evidence type="ECO:0000256" key="4">
    <source>
        <dbReference type="ARBA" id="ARBA00022490"/>
    </source>
</evidence>
<dbReference type="InterPro" id="IPR019749">
    <property type="entry name" value="Band_41_domain"/>
</dbReference>
<feature type="domain" description="MyTH4" evidence="18">
    <location>
        <begin position="1772"/>
        <end position="1921"/>
    </location>
</feature>
<dbReference type="EMBL" id="JADWDJ010000009">
    <property type="protein sequence ID" value="KAG5276218.1"/>
    <property type="molecule type" value="Genomic_DNA"/>
</dbReference>
<keyword evidence="8" id="KW-0112">Calmodulin-binding</keyword>
<feature type="domain" description="Myosin motor" evidence="19">
    <location>
        <begin position="61"/>
        <end position="757"/>
    </location>
</feature>
<dbReference type="CDD" id="cd01381">
    <property type="entry name" value="MYSc_Myo7"/>
    <property type="match status" value="1"/>
</dbReference>
<dbReference type="InterPro" id="IPR036028">
    <property type="entry name" value="SH3-like_dom_sf"/>
</dbReference>
<dbReference type="Pfam" id="PF21989">
    <property type="entry name" value="RA_2"/>
    <property type="match status" value="1"/>
</dbReference>
<dbReference type="GO" id="GO:0016459">
    <property type="term" value="C:myosin complex"/>
    <property type="evidence" value="ECO:0007669"/>
    <property type="project" value="UniProtKB-KW"/>
</dbReference>
<feature type="domain" description="FERM" evidence="17">
    <location>
        <begin position="1927"/>
        <end position="2231"/>
    </location>
</feature>
<dbReference type="InterPro" id="IPR036106">
    <property type="entry name" value="MYSc_Myo7"/>
</dbReference>
<dbReference type="GO" id="GO:0120025">
    <property type="term" value="C:plasma membrane bounded cell projection"/>
    <property type="evidence" value="ECO:0007669"/>
    <property type="project" value="UniProtKB-ARBA"/>
</dbReference>
<dbReference type="InterPro" id="IPR041794">
    <property type="entry name" value="MyoVII_FERM_C2"/>
</dbReference>
<dbReference type="PROSITE" id="PS51456">
    <property type="entry name" value="MYOSIN_MOTOR"/>
    <property type="match status" value="1"/>
</dbReference>
<gene>
    <name evidence="20" type="ORF">AALO_G00129380</name>
</gene>
<dbReference type="Gene3D" id="2.30.29.30">
    <property type="entry name" value="Pleckstrin-homology domain (PH domain)/Phosphotyrosine-binding domain (PTB)"/>
    <property type="match status" value="2"/>
</dbReference>
<keyword evidence="12 14" id="KW-0009">Actin-binding</keyword>
<dbReference type="Gene3D" id="1.20.5.190">
    <property type="match status" value="2"/>
</dbReference>
<dbReference type="SMART" id="SM00242">
    <property type="entry name" value="MYSc"/>
    <property type="match status" value="1"/>
</dbReference>
<feature type="region of interest" description="Disordered" evidence="15">
    <location>
        <begin position="1093"/>
        <end position="1176"/>
    </location>
</feature>
<dbReference type="SMART" id="SM00139">
    <property type="entry name" value="MyTH4"/>
    <property type="match status" value="2"/>
</dbReference>
<feature type="binding site" evidence="14">
    <location>
        <begin position="154"/>
        <end position="161"/>
    </location>
    <ligand>
        <name>ATP</name>
        <dbReference type="ChEBI" id="CHEBI:30616"/>
    </ligand>
</feature>
<dbReference type="InterPro" id="IPR038185">
    <property type="entry name" value="MyTH4_dom_sf"/>
</dbReference>
<dbReference type="InterPro" id="IPR041793">
    <property type="entry name" value="MyoVII_FERM_C1"/>
</dbReference>
<keyword evidence="11 14" id="KW-0505">Motor protein</keyword>
<dbReference type="PROSITE" id="PS51016">
    <property type="entry name" value="MYTH4"/>
    <property type="match status" value="2"/>
</dbReference>
<dbReference type="SUPFAM" id="SSF54236">
    <property type="entry name" value="Ubiquitin-like"/>
    <property type="match status" value="2"/>
</dbReference>
<evidence type="ECO:0000259" key="18">
    <source>
        <dbReference type="PROSITE" id="PS51016"/>
    </source>
</evidence>
<dbReference type="Gene3D" id="6.20.240.20">
    <property type="match status" value="1"/>
</dbReference>
<dbReference type="GO" id="GO:0005737">
    <property type="term" value="C:cytoplasm"/>
    <property type="evidence" value="ECO:0007669"/>
    <property type="project" value="UniProtKB-SubCell"/>
</dbReference>
<comment type="caution">
    <text evidence="20">The sequence shown here is derived from an EMBL/GenBank/DDBJ whole genome shotgun (WGS) entry which is preliminary data.</text>
</comment>
<dbReference type="InterPro" id="IPR011993">
    <property type="entry name" value="PH-like_dom_sf"/>
</dbReference>
<dbReference type="Gene3D" id="3.40.850.10">
    <property type="entry name" value="Kinesin motor domain"/>
    <property type="match status" value="1"/>
</dbReference>
<dbReference type="InterPro" id="IPR057130">
    <property type="entry name" value="Myosin_VII_N"/>
</dbReference>
<dbReference type="InterPro" id="IPR051567">
    <property type="entry name" value="Unconventional_Myosin_ATPase"/>
</dbReference>
<dbReference type="InterPro" id="IPR000299">
    <property type="entry name" value="FERM_domain"/>
</dbReference>
<evidence type="ECO:0008006" key="22">
    <source>
        <dbReference type="Google" id="ProtNLM"/>
    </source>
</evidence>
<dbReference type="Proteomes" id="UP000823561">
    <property type="component" value="Chromosome 9"/>
</dbReference>
<dbReference type="FunFam" id="3.40.850.10:FF:000008">
    <property type="entry name" value="Putative unconventional myosin-IXa"/>
    <property type="match status" value="1"/>
</dbReference>
<dbReference type="SUPFAM" id="SSF50729">
    <property type="entry name" value="PH domain-like"/>
    <property type="match status" value="1"/>
</dbReference>
<evidence type="ECO:0000256" key="6">
    <source>
        <dbReference type="ARBA" id="ARBA00022741"/>
    </source>
</evidence>
<dbReference type="CDD" id="cd23767">
    <property type="entry name" value="IQCD"/>
    <property type="match status" value="1"/>
</dbReference>
<dbReference type="Gene3D" id="1.20.120.720">
    <property type="entry name" value="Myosin VI head, motor domain, U50 subdomain"/>
    <property type="match status" value="1"/>
</dbReference>
<dbReference type="FunFam" id="1.20.5.190:FF:000001">
    <property type="entry name" value="unconventional myosin-Va"/>
    <property type="match status" value="1"/>
</dbReference>
<dbReference type="InterPro" id="IPR001452">
    <property type="entry name" value="SH3_domain"/>
</dbReference>
<dbReference type="InterPro" id="IPR014352">
    <property type="entry name" value="FERM/acyl-CoA-bd_prot_sf"/>
</dbReference>
<dbReference type="SUPFAM" id="SSF52540">
    <property type="entry name" value="P-loop containing nucleoside triphosphate hydrolases"/>
    <property type="match status" value="2"/>
</dbReference>
<dbReference type="GO" id="GO:0005524">
    <property type="term" value="F:ATP binding"/>
    <property type="evidence" value="ECO:0007669"/>
    <property type="project" value="UniProtKB-UniRule"/>
</dbReference>
<proteinExistence type="inferred from homology"/>